<reference evidence="1 2" key="1">
    <citation type="submission" date="2016-07" db="EMBL/GenBank/DDBJ databases">
        <title>Pervasive Adenine N6-methylation of Active Genes in Fungi.</title>
        <authorList>
            <consortium name="DOE Joint Genome Institute"/>
            <person name="Mondo S.J."/>
            <person name="Dannebaum R.O."/>
            <person name="Kuo R.C."/>
            <person name="Labutti K."/>
            <person name="Haridas S."/>
            <person name="Kuo A."/>
            <person name="Salamov A."/>
            <person name="Ahrendt S.R."/>
            <person name="Lipzen A."/>
            <person name="Sullivan W."/>
            <person name="Andreopoulos W.B."/>
            <person name="Clum A."/>
            <person name="Lindquist E."/>
            <person name="Daum C."/>
            <person name="Ramamoorthy G.K."/>
            <person name="Gryganskyi A."/>
            <person name="Culley D."/>
            <person name="Magnuson J.K."/>
            <person name="James T.Y."/>
            <person name="O'Malley M.A."/>
            <person name="Stajich J.E."/>
            <person name="Spatafora J.W."/>
            <person name="Visel A."/>
            <person name="Grigoriev I.V."/>
        </authorList>
    </citation>
    <scope>NUCLEOTIDE SEQUENCE [LARGE SCALE GENOMIC DNA]</scope>
    <source>
        <strain evidence="1 2">CBS 129021</strain>
    </source>
</reference>
<name>A0A1Y2DEN5_9PEZI</name>
<dbReference type="RefSeq" id="XP_040710814.1">
    <property type="nucleotide sequence ID" value="XM_040858884.1"/>
</dbReference>
<dbReference type="Proteomes" id="UP000193689">
    <property type="component" value="Unassembled WGS sequence"/>
</dbReference>
<evidence type="ECO:0000313" key="1">
    <source>
        <dbReference type="EMBL" id="ORY57564.1"/>
    </source>
</evidence>
<protein>
    <submittedName>
        <fullName evidence="1">Uncharacterized protein</fullName>
    </submittedName>
</protein>
<accession>A0A1Y2DEN5</accession>
<proteinExistence type="predicted"/>
<keyword evidence="2" id="KW-1185">Reference proteome</keyword>
<organism evidence="1 2">
    <name type="scientific">Pseudomassariella vexata</name>
    <dbReference type="NCBI Taxonomy" id="1141098"/>
    <lineage>
        <taxon>Eukaryota</taxon>
        <taxon>Fungi</taxon>
        <taxon>Dikarya</taxon>
        <taxon>Ascomycota</taxon>
        <taxon>Pezizomycotina</taxon>
        <taxon>Sordariomycetes</taxon>
        <taxon>Xylariomycetidae</taxon>
        <taxon>Amphisphaeriales</taxon>
        <taxon>Pseudomassariaceae</taxon>
        <taxon>Pseudomassariella</taxon>
    </lineage>
</organism>
<sequence>MFSSFQVGAPREKLLTSATTLVATSGELTRTGDNLASLPSPVSGPFFGEIIVAKTIVAVLGSSECWSRRRGSSGDWCDMEQACFGGQRIITVCTAAASNAAGHSKKQMRHRLHANEHAFSVEEGRRGEIVLQAQTRCGNERVCGADADPGNDLFNI</sequence>
<dbReference type="GeneID" id="63775096"/>
<evidence type="ECO:0000313" key="2">
    <source>
        <dbReference type="Proteomes" id="UP000193689"/>
    </source>
</evidence>
<comment type="caution">
    <text evidence="1">The sequence shown here is derived from an EMBL/GenBank/DDBJ whole genome shotgun (WGS) entry which is preliminary data.</text>
</comment>
<dbReference type="EMBL" id="MCFJ01000019">
    <property type="protein sequence ID" value="ORY57564.1"/>
    <property type="molecule type" value="Genomic_DNA"/>
</dbReference>
<dbReference type="InParanoid" id="A0A1Y2DEN5"/>
<gene>
    <name evidence="1" type="ORF">BCR38DRAFT_413947</name>
</gene>
<dbReference type="AlphaFoldDB" id="A0A1Y2DEN5"/>